<evidence type="ECO:0000256" key="1">
    <source>
        <dbReference type="ARBA" id="ARBA00004651"/>
    </source>
</evidence>
<dbReference type="PANTHER" id="PTHR24249:SF418">
    <property type="entry name" value="G-PROTEIN COUPLED RECEPTORS FAMILY 1 PROFILE DOMAIN-CONTAINING PROTEIN"/>
    <property type="match status" value="1"/>
</dbReference>
<organism evidence="11 12">
    <name type="scientific">Plectus sambesii</name>
    <dbReference type="NCBI Taxonomy" id="2011161"/>
    <lineage>
        <taxon>Eukaryota</taxon>
        <taxon>Metazoa</taxon>
        <taxon>Ecdysozoa</taxon>
        <taxon>Nematoda</taxon>
        <taxon>Chromadorea</taxon>
        <taxon>Plectida</taxon>
        <taxon>Plectina</taxon>
        <taxon>Plectoidea</taxon>
        <taxon>Plectidae</taxon>
        <taxon>Plectus</taxon>
    </lineage>
</organism>
<name>A0A914XF94_9BILA</name>
<dbReference type="GO" id="GO:0004930">
    <property type="term" value="F:G protein-coupled receptor activity"/>
    <property type="evidence" value="ECO:0007669"/>
    <property type="project" value="UniProtKB-KW"/>
</dbReference>
<dbReference type="WBParaSite" id="PSAMB.scaffold743size42216.g8443.t1">
    <property type="protein sequence ID" value="PSAMB.scaffold743size42216.g8443.t1"/>
    <property type="gene ID" value="PSAMB.scaffold743size42216.g8443"/>
</dbReference>
<evidence type="ECO:0000259" key="10">
    <source>
        <dbReference type="PROSITE" id="PS50262"/>
    </source>
</evidence>
<evidence type="ECO:0000256" key="2">
    <source>
        <dbReference type="ARBA" id="ARBA00022475"/>
    </source>
</evidence>
<dbReference type="Pfam" id="PF00001">
    <property type="entry name" value="7tm_1"/>
    <property type="match status" value="1"/>
</dbReference>
<dbReference type="InterPro" id="IPR000276">
    <property type="entry name" value="GPCR_Rhodpsn"/>
</dbReference>
<dbReference type="SUPFAM" id="SSF81321">
    <property type="entry name" value="Family A G protein-coupled receptor-like"/>
    <property type="match status" value="1"/>
</dbReference>
<dbReference type="AlphaFoldDB" id="A0A914XF94"/>
<feature type="transmembrane region" description="Helical" evidence="9">
    <location>
        <begin position="391"/>
        <end position="414"/>
    </location>
</feature>
<evidence type="ECO:0000256" key="4">
    <source>
        <dbReference type="ARBA" id="ARBA00022989"/>
    </source>
</evidence>
<proteinExistence type="predicted"/>
<evidence type="ECO:0000313" key="12">
    <source>
        <dbReference type="WBParaSite" id="PSAMB.scaffold743size42216.g8443.t1"/>
    </source>
</evidence>
<reference evidence="12" key="1">
    <citation type="submission" date="2022-11" db="UniProtKB">
        <authorList>
            <consortium name="WormBaseParasite"/>
        </authorList>
    </citation>
    <scope>IDENTIFICATION</scope>
</reference>
<dbReference type="InterPro" id="IPR017452">
    <property type="entry name" value="GPCR_Rhodpsn_7TM"/>
</dbReference>
<feature type="transmembrane region" description="Helical" evidence="9">
    <location>
        <begin position="166"/>
        <end position="190"/>
    </location>
</feature>
<dbReference type="Proteomes" id="UP000887566">
    <property type="component" value="Unplaced"/>
</dbReference>
<dbReference type="PRINTS" id="PR00237">
    <property type="entry name" value="GPCRRHODOPSN"/>
</dbReference>
<feature type="transmembrane region" description="Helical" evidence="9">
    <location>
        <begin position="128"/>
        <end position="154"/>
    </location>
</feature>
<dbReference type="Gene3D" id="1.20.1070.10">
    <property type="entry name" value="Rhodopsin 7-helix transmembrane proteins"/>
    <property type="match status" value="1"/>
</dbReference>
<dbReference type="CDD" id="cd00637">
    <property type="entry name" value="7tm_classA_rhodopsin-like"/>
    <property type="match status" value="1"/>
</dbReference>
<evidence type="ECO:0000256" key="7">
    <source>
        <dbReference type="ARBA" id="ARBA00023170"/>
    </source>
</evidence>
<keyword evidence="7" id="KW-0675">Receptor</keyword>
<dbReference type="InterPro" id="IPR050569">
    <property type="entry name" value="TAAR"/>
</dbReference>
<feature type="domain" description="G-protein coupled receptors family 1 profile" evidence="10">
    <location>
        <begin position="148"/>
        <end position="413"/>
    </location>
</feature>
<keyword evidence="6 9" id="KW-0472">Membrane</keyword>
<keyword evidence="4 9" id="KW-1133">Transmembrane helix</keyword>
<keyword evidence="5" id="KW-0297">G-protein coupled receptor</keyword>
<evidence type="ECO:0000256" key="6">
    <source>
        <dbReference type="ARBA" id="ARBA00023136"/>
    </source>
</evidence>
<evidence type="ECO:0000256" key="3">
    <source>
        <dbReference type="ARBA" id="ARBA00022692"/>
    </source>
</evidence>
<dbReference type="GO" id="GO:0005886">
    <property type="term" value="C:plasma membrane"/>
    <property type="evidence" value="ECO:0007669"/>
    <property type="project" value="UniProtKB-SubCell"/>
</dbReference>
<evidence type="ECO:0000256" key="8">
    <source>
        <dbReference type="ARBA" id="ARBA00023224"/>
    </source>
</evidence>
<evidence type="ECO:0000256" key="5">
    <source>
        <dbReference type="ARBA" id="ARBA00023040"/>
    </source>
</evidence>
<dbReference type="PROSITE" id="PS50262">
    <property type="entry name" value="G_PROTEIN_RECEP_F1_2"/>
    <property type="match status" value="1"/>
</dbReference>
<keyword evidence="3 9" id="KW-0812">Transmembrane</keyword>
<evidence type="ECO:0000256" key="9">
    <source>
        <dbReference type="SAM" id="Phobius"/>
    </source>
</evidence>
<feature type="transmembrane region" description="Helical" evidence="9">
    <location>
        <begin position="294"/>
        <end position="323"/>
    </location>
</feature>
<keyword evidence="11" id="KW-1185">Reference proteome</keyword>
<keyword evidence="8" id="KW-0807">Transducer</keyword>
<feature type="transmembrane region" description="Helical" evidence="9">
    <location>
        <begin position="344"/>
        <end position="371"/>
    </location>
</feature>
<keyword evidence="2" id="KW-1003">Cell membrane</keyword>
<feature type="transmembrane region" description="Helical" evidence="9">
    <location>
        <begin position="210"/>
        <end position="231"/>
    </location>
</feature>
<evidence type="ECO:0000313" key="11">
    <source>
        <dbReference type="Proteomes" id="UP000887566"/>
    </source>
</evidence>
<protein>
    <submittedName>
        <fullName evidence="12">G-protein coupled receptors family 1 profile domain-containing protein</fullName>
    </submittedName>
</protein>
<sequence>MRLTGEKEKRLVGRWVLGCVANERHSLEGRANWRCPSVNTCRSLCQRDTRVNHCDFLSGRVSFVGQPWEQHKRCLSVERSTSHTGRDRAFPDFYLSAVNSFVMGEGNTSGMATNLSSNQTSEMDRLKLLYYPIIIPPILFLCLLGILANGLILLSVRWLHRTPSPLLMLTISLCVADFWLAIQQSVNFVLEGYLPHVLGIKVHQAPCQDLMMEAVRCGALITSVLHLFALASNHYIGIVRPLHYKNMMTPEVTYAIICFIWFLPTVGLIIFFGLKSNDGFIPIKCNRTNFYFDFSFRLVIGSIFIIPLILMFFIYAHIGVLLIQRRQNPYLSAHMPAKQLRRNLKAATTTTLYLGTFTVFWMPSVILSLLICRHGCPIEASSFVAENPAMLLVIGSVMQVSVVLKTLCDAAIYAARVREIQFAMCTMHARLCCGPWSMCKSFDKSKFRSSFYHGGPSSIANSRSIIDRERARSFAASSPTSPHSRQIANRTYRYRYWSLPDSDQLNEQADRETDNLMIECGTVRSRRSPDHHPHECRKVSLRIPSVVNEETLRELDNETSAISSEDLCSVVRIDSSSESGTPGFVVVSGFTLPLTDNAVYL</sequence>
<feature type="transmembrane region" description="Helical" evidence="9">
    <location>
        <begin position="252"/>
        <end position="274"/>
    </location>
</feature>
<dbReference type="PANTHER" id="PTHR24249">
    <property type="entry name" value="HISTAMINE RECEPTOR-RELATED G-PROTEIN COUPLED RECEPTOR"/>
    <property type="match status" value="1"/>
</dbReference>
<accession>A0A914XF94</accession>
<comment type="subcellular location">
    <subcellularLocation>
        <location evidence="1">Cell membrane</location>
        <topology evidence="1">Multi-pass membrane protein</topology>
    </subcellularLocation>
</comment>